<sequence length="241" mass="28144">MSQKIFLCRETVSRFDAHENRHNIDIDEYTEDSCRNYELNLNNSKHKVTAFACPPVVEYHQVPDRWWEKIYNPAVYFLLKNPFGSRLSLLKLTKNGMEIESQVKNVDSSLLEKVKKIENTKELTRHKARSELQPTPDYEGEKPNHVYKLAFPIAVNRRIAEENALKLVKIKDMESQKCAGSWEPSNELSTFKREENENFDHYSIDESENSDTALAQDFPALNVRLDPESYNMQSKLSEFVH</sequence>
<dbReference type="Proteomes" id="UP001367676">
    <property type="component" value="Unassembled WGS sequence"/>
</dbReference>
<protein>
    <submittedName>
        <fullName evidence="1">Uncharacterized protein</fullName>
    </submittedName>
</protein>
<name>A0AAN9Y1W6_9HEMI</name>
<proteinExistence type="predicted"/>
<evidence type="ECO:0000313" key="2">
    <source>
        <dbReference type="Proteomes" id="UP001367676"/>
    </source>
</evidence>
<dbReference type="AlphaFoldDB" id="A0AAN9Y1W6"/>
<gene>
    <name evidence="1" type="ORF">V9T40_014087</name>
</gene>
<keyword evidence="2" id="KW-1185">Reference proteome</keyword>
<accession>A0AAN9Y1W6</accession>
<evidence type="ECO:0000313" key="1">
    <source>
        <dbReference type="EMBL" id="KAK7582642.1"/>
    </source>
</evidence>
<reference evidence="1 2" key="1">
    <citation type="submission" date="2024-03" db="EMBL/GenBank/DDBJ databases">
        <title>Adaptation during the transition from Ophiocordyceps entomopathogen to insect associate is accompanied by gene loss and intensified selection.</title>
        <authorList>
            <person name="Ward C.M."/>
            <person name="Onetto C.A."/>
            <person name="Borneman A.R."/>
        </authorList>
    </citation>
    <scope>NUCLEOTIDE SEQUENCE [LARGE SCALE GENOMIC DNA]</scope>
    <source>
        <strain evidence="1">AWRI1</strain>
        <tissue evidence="1">Single Adult Female</tissue>
    </source>
</reference>
<dbReference type="EMBL" id="JBBCAQ010000033">
    <property type="protein sequence ID" value="KAK7582642.1"/>
    <property type="molecule type" value="Genomic_DNA"/>
</dbReference>
<organism evidence="1 2">
    <name type="scientific">Parthenolecanium corni</name>
    <dbReference type="NCBI Taxonomy" id="536013"/>
    <lineage>
        <taxon>Eukaryota</taxon>
        <taxon>Metazoa</taxon>
        <taxon>Ecdysozoa</taxon>
        <taxon>Arthropoda</taxon>
        <taxon>Hexapoda</taxon>
        <taxon>Insecta</taxon>
        <taxon>Pterygota</taxon>
        <taxon>Neoptera</taxon>
        <taxon>Paraneoptera</taxon>
        <taxon>Hemiptera</taxon>
        <taxon>Sternorrhyncha</taxon>
        <taxon>Coccoidea</taxon>
        <taxon>Coccidae</taxon>
        <taxon>Parthenolecanium</taxon>
    </lineage>
</organism>
<comment type="caution">
    <text evidence="1">The sequence shown here is derived from an EMBL/GenBank/DDBJ whole genome shotgun (WGS) entry which is preliminary data.</text>
</comment>